<keyword evidence="3" id="KW-1185">Reference proteome</keyword>
<dbReference type="STRING" id="1173027.Mic7113_5856"/>
<name>K9WNW0_9CYAN</name>
<organism evidence="2 3">
    <name type="scientific">Allocoleopsis franciscana PCC 7113</name>
    <dbReference type="NCBI Taxonomy" id="1173027"/>
    <lineage>
        <taxon>Bacteria</taxon>
        <taxon>Bacillati</taxon>
        <taxon>Cyanobacteriota</taxon>
        <taxon>Cyanophyceae</taxon>
        <taxon>Coleofasciculales</taxon>
        <taxon>Coleofasciculaceae</taxon>
        <taxon>Allocoleopsis</taxon>
        <taxon>Allocoleopsis franciscana</taxon>
    </lineage>
</organism>
<dbReference type="Gene3D" id="3.50.50.60">
    <property type="entry name" value="FAD/NAD(P)-binding domain"/>
    <property type="match status" value="1"/>
</dbReference>
<dbReference type="eggNOG" id="COG3380">
    <property type="taxonomic scope" value="Bacteria"/>
</dbReference>
<dbReference type="InterPro" id="IPR002937">
    <property type="entry name" value="Amino_oxidase"/>
</dbReference>
<dbReference type="PANTHER" id="PTHR16128">
    <property type="entry name" value="FAD/NAD(P)-BINDING OXIDOREDUCTASE FAMILY PROTEIN"/>
    <property type="match status" value="1"/>
</dbReference>
<dbReference type="KEGG" id="mic:Mic7113_5856"/>
<dbReference type="Proteomes" id="UP000010471">
    <property type="component" value="Chromosome"/>
</dbReference>
<dbReference type="Pfam" id="PF13450">
    <property type="entry name" value="NAD_binding_8"/>
    <property type="match status" value="1"/>
</dbReference>
<dbReference type="InterPro" id="IPR036188">
    <property type="entry name" value="FAD/NAD-bd_sf"/>
</dbReference>
<reference evidence="2 3" key="1">
    <citation type="submission" date="2012-06" db="EMBL/GenBank/DDBJ databases">
        <title>Finished chromosome of genome of Microcoleus sp. PCC 7113.</title>
        <authorList>
            <consortium name="US DOE Joint Genome Institute"/>
            <person name="Gugger M."/>
            <person name="Coursin T."/>
            <person name="Rippka R."/>
            <person name="Tandeau De Marsac N."/>
            <person name="Huntemann M."/>
            <person name="Wei C.-L."/>
            <person name="Han J."/>
            <person name="Detter J.C."/>
            <person name="Han C."/>
            <person name="Tapia R."/>
            <person name="Chen A."/>
            <person name="Kyrpides N."/>
            <person name="Mavromatis K."/>
            <person name="Markowitz V."/>
            <person name="Szeto E."/>
            <person name="Ivanova N."/>
            <person name="Pagani I."/>
            <person name="Pati A."/>
            <person name="Goodwin L."/>
            <person name="Nordberg H.P."/>
            <person name="Cantor M.N."/>
            <person name="Hua S.X."/>
            <person name="Woyke T."/>
            <person name="Kerfeld C.A."/>
        </authorList>
    </citation>
    <scope>NUCLEOTIDE SEQUENCE [LARGE SCALE GENOMIC DNA]</scope>
    <source>
        <strain evidence="2 3">PCC 7113</strain>
    </source>
</reference>
<dbReference type="PATRIC" id="fig|1173027.3.peg.6488"/>
<dbReference type="Gene3D" id="3.90.660.10">
    <property type="match status" value="1"/>
</dbReference>
<gene>
    <name evidence="2" type="ORF">Mic7113_5856</name>
</gene>
<sequence>MFDVAIIGAGLAGLTCAQQLHQAGYHLVVVEKSRGVGGRLATRRLYDTCADHGVRYLEPQGRLLQPLIKLLVQRDILHTWTDTLYELQPTTSESLSENSAHPSHLTCYAAPAGMTAVAKFLATGLDIEFNRRVEAITPTEEQSWLLTLDSTEAPHELTARAVVVAIPAPQALMLLEPLAAKGLSPEFLDRLSSVTFEPCLSAIAGYPSAAIQDFPKACTVSNDSDLAWIGLDSSKRLTAQMPIFVLQSTAEFAQQYLDAEDLKPAGQQLLSRAAQLLAPWLDTPDWLQVHRWRYAFPKTPLNQDYLYTPTPLPLVCCGDWCGGKRIESALNSGLAAAAQINQQLQQRSLPGENFCKTLS</sequence>
<dbReference type="RefSeq" id="WP_015185598.1">
    <property type="nucleotide sequence ID" value="NC_019738.1"/>
</dbReference>
<dbReference type="PANTHER" id="PTHR16128:SF5">
    <property type="entry name" value="FAD_NAD(P)-BINDING OXIDOREDUCTASE FAMILY PROTEIN"/>
    <property type="match status" value="1"/>
</dbReference>
<protein>
    <submittedName>
        <fullName evidence="2">Putative NAD/FAD-dependent oxidoreductase</fullName>
    </submittedName>
</protein>
<dbReference type="Pfam" id="PF01593">
    <property type="entry name" value="Amino_oxidase"/>
    <property type="match status" value="1"/>
</dbReference>
<accession>K9WNW0</accession>
<evidence type="ECO:0000313" key="3">
    <source>
        <dbReference type="Proteomes" id="UP000010471"/>
    </source>
</evidence>
<evidence type="ECO:0000313" key="2">
    <source>
        <dbReference type="EMBL" id="AFZ21469.1"/>
    </source>
</evidence>
<dbReference type="PRINTS" id="PR00419">
    <property type="entry name" value="ADXRDTASE"/>
</dbReference>
<dbReference type="AlphaFoldDB" id="K9WNW0"/>
<dbReference type="OrthoDB" id="5792777at2"/>
<dbReference type="HOGENOM" id="CLU_036034_0_0_3"/>
<evidence type="ECO:0000259" key="1">
    <source>
        <dbReference type="Pfam" id="PF01593"/>
    </source>
</evidence>
<feature type="domain" description="Amine oxidase" evidence="1">
    <location>
        <begin position="111"/>
        <end position="340"/>
    </location>
</feature>
<dbReference type="EMBL" id="CP003630">
    <property type="protein sequence ID" value="AFZ21469.1"/>
    <property type="molecule type" value="Genomic_DNA"/>
</dbReference>
<proteinExistence type="predicted"/>
<dbReference type="GO" id="GO:0016491">
    <property type="term" value="F:oxidoreductase activity"/>
    <property type="evidence" value="ECO:0007669"/>
    <property type="project" value="InterPro"/>
</dbReference>
<dbReference type="SUPFAM" id="SSF51905">
    <property type="entry name" value="FAD/NAD(P)-binding domain"/>
    <property type="match status" value="1"/>
</dbReference>